<comment type="similarity">
    <text evidence="9">Belongs to the peroxiredoxin family. BCP/PrxQ subfamily.</text>
</comment>
<keyword evidence="7" id="KW-0676">Redox-active center</keyword>
<dbReference type="GO" id="GO:0045454">
    <property type="term" value="P:cell redox homeostasis"/>
    <property type="evidence" value="ECO:0007669"/>
    <property type="project" value="TreeGrafter"/>
</dbReference>
<evidence type="ECO:0000256" key="11">
    <source>
        <dbReference type="SAM" id="SignalP"/>
    </source>
</evidence>
<evidence type="ECO:0000256" key="9">
    <source>
        <dbReference type="ARBA" id="ARBA00038489"/>
    </source>
</evidence>
<evidence type="ECO:0000256" key="4">
    <source>
        <dbReference type="ARBA" id="ARBA00022862"/>
    </source>
</evidence>
<evidence type="ECO:0000256" key="8">
    <source>
        <dbReference type="ARBA" id="ARBA00032824"/>
    </source>
</evidence>
<evidence type="ECO:0000256" key="3">
    <source>
        <dbReference type="ARBA" id="ARBA00022559"/>
    </source>
</evidence>
<evidence type="ECO:0000256" key="6">
    <source>
        <dbReference type="ARBA" id="ARBA00023157"/>
    </source>
</evidence>
<dbReference type="AlphaFoldDB" id="A0A7C3DJ49"/>
<keyword evidence="6" id="KW-1015">Disulfide bond</keyword>
<comment type="caution">
    <text evidence="13">The sequence shown here is derived from an EMBL/GenBank/DDBJ whole genome shotgun (WGS) entry which is preliminary data.</text>
</comment>
<dbReference type="SUPFAM" id="SSF52833">
    <property type="entry name" value="Thioredoxin-like"/>
    <property type="match status" value="1"/>
</dbReference>
<protein>
    <recommendedName>
        <fullName evidence="2">thioredoxin-dependent peroxiredoxin</fullName>
        <ecNumber evidence="2">1.11.1.24</ecNumber>
    </recommendedName>
    <alternativeName>
        <fullName evidence="8">Thioredoxin peroxidase</fullName>
    </alternativeName>
</protein>
<evidence type="ECO:0000256" key="2">
    <source>
        <dbReference type="ARBA" id="ARBA00013017"/>
    </source>
</evidence>
<organism evidence="13">
    <name type="scientific">Meiothermus ruber</name>
    <dbReference type="NCBI Taxonomy" id="277"/>
    <lineage>
        <taxon>Bacteria</taxon>
        <taxon>Thermotogati</taxon>
        <taxon>Deinococcota</taxon>
        <taxon>Deinococci</taxon>
        <taxon>Thermales</taxon>
        <taxon>Thermaceae</taxon>
        <taxon>Meiothermus</taxon>
    </lineage>
</organism>
<evidence type="ECO:0000259" key="12">
    <source>
        <dbReference type="PROSITE" id="PS51352"/>
    </source>
</evidence>
<dbReference type="PANTHER" id="PTHR42801:SF4">
    <property type="entry name" value="AHPC_TSA FAMILY PROTEIN"/>
    <property type="match status" value="1"/>
</dbReference>
<dbReference type="GO" id="GO:0008379">
    <property type="term" value="F:thioredoxin peroxidase activity"/>
    <property type="evidence" value="ECO:0007669"/>
    <property type="project" value="TreeGrafter"/>
</dbReference>
<feature type="domain" description="Thioredoxin" evidence="12">
    <location>
        <begin position="17"/>
        <end position="165"/>
    </location>
</feature>
<keyword evidence="11" id="KW-0732">Signal</keyword>
<feature type="signal peptide" evidence="11">
    <location>
        <begin position="1"/>
        <end position="18"/>
    </location>
</feature>
<dbReference type="InterPro" id="IPR050924">
    <property type="entry name" value="Peroxiredoxin_BCP/PrxQ"/>
</dbReference>
<gene>
    <name evidence="13" type="ORF">ENS82_03795</name>
</gene>
<dbReference type="EC" id="1.11.1.24" evidence="2"/>
<comment type="catalytic activity">
    <reaction evidence="10">
        <text>a hydroperoxide + [thioredoxin]-dithiol = an alcohol + [thioredoxin]-disulfide + H2O</text>
        <dbReference type="Rhea" id="RHEA:62620"/>
        <dbReference type="Rhea" id="RHEA-COMP:10698"/>
        <dbReference type="Rhea" id="RHEA-COMP:10700"/>
        <dbReference type="ChEBI" id="CHEBI:15377"/>
        <dbReference type="ChEBI" id="CHEBI:29950"/>
        <dbReference type="ChEBI" id="CHEBI:30879"/>
        <dbReference type="ChEBI" id="CHEBI:35924"/>
        <dbReference type="ChEBI" id="CHEBI:50058"/>
        <dbReference type="EC" id="1.11.1.24"/>
    </reaction>
</comment>
<reference evidence="13" key="1">
    <citation type="journal article" date="2020" name="mSystems">
        <title>Genome- and Community-Level Interaction Insights into Carbon Utilization and Element Cycling Functions of Hydrothermarchaeota in Hydrothermal Sediment.</title>
        <authorList>
            <person name="Zhou Z."/>
            <person name="Liu Y."/>
            <person name="Xu W."/>
            <person name="Pan J."/>
            <person name="Luo Z.H."/>
            <person name="Li M."/>
        </authorList>
    </citation>
    <scope>NUCLEOTIDE SEQUENCE [LARGE SCALE GENOMIC DNA]</scope>
    <source>
        <strain evidence="13">SpSt-524</strain>
    </source>
</reference>
<dbReference type="InterPro" id="IPR000866">
    <property type="entry name" value="AhpC/TSA"/>
</dbReference>
<dbReference type="InterPro" id="IPR013766">
    <property type="entry name" value="Thioredoxin_domain"/>
</dbReference>
<dbReference type="Gene3D" id="3.40.30.10">
    <property type="entry name" value="Glutaredoxin"/>
    <property type="match status" value="1"/>
</dbReference>
<proteinExistence type="inferred from homology"/>
<dbReference type="GO" id="GO:0034599">
    <property type="term" value="P:cellular response to oxidative stress"/>
    <property type="evidence" value="ECO:0007669"/>
    <property type="project" value="TreeGrafter"/>
</dbReference>
<evidence type="ECO:0000256" key="1">
    <source>
        <dbReference type="ARBA" id="ARBA00003330"/>
    </source>
</evidence>
<name>A0A7C3DJ49_MEIRU</name>
<dbReference type="EMBL" id="DSWI01000010">
    <property type="protein sequence ID" value="HFG19831.1"/>
    <property type="molecule type" value="Genomic_DNA"/>
</dbReference>
<feature type="chain" id="PRO_5027758244" description="thioredoxin-dependent peroxiredoxin" evidence="11">
    <location>
        <begin position="19"/>
        <end position="165"/>
    </location>
</feature>
<keyword evidence="5" id="KW-0560">Oxidoreductase</keyword>
<evidence type="ECO:0000256" key="5">
    <source>
        <dbReference type="ARBA" id="ARBA00023002"/>
    </source>
</evidence>
<evidence type="ECO:0000313" key="13">
    <source>
        <dbReference type="EMBL" id="HFG19831.1"/>
    </source>
</evidence>
<comment type="function">
    <text evidence="1">Thiol-specific peroxidase that catalyzes the reduction of hydrogen peroxide and organic hydroperoxides to water and alcohols, respectively. Plays a role in cell protection against oxidative stress by detoxifying peroxides and as sensor of hydrogen peroxide-mediated signaling events.</text>
</comment>
<keyword evidence="3" id="KW-0575">Peroxidase</keyword>
<dbReference type="InterPro" id="IPR036249">
    <property type="entry name" value="Thioredoxin-like_sf"/>
</dbReference>
<accession>A0A7C3DJ49</accession>
<evidence type="ECO:0000256" key="7">
    <source>
        <dbReference type="ARBA" id="ARBA00023284"/>
    </source>
</evidence>
<sequence>MRHFLWVLLLLAPVLALAPGDPVNLPKIQDAYGKSVDLAAMAKEGKYLLFWFYPKANSPGCTAQGKRYAELYSEFEKLGVEIFGVSADPAAEQCAFIEQMALKGAMLPDRDGSLARLFKVGGLFGFYNRDTILVNPQSRIERIWRNVNAFRDADTVLAYVRGLKR</sequence>
<evidence type="ECO:0000256" key="10">
    <source>
        <dbReference type="ARBA" id="ARBA00049091"/>
    </source>
</evidence>
<dbReference type="GO" id="GO:0005737">
    <property type="term" value="C:cytoplasm"/>
    <property type="evidence" value="ECO:0007669"/>
    <property type="project" value="TreeGrafter"/>
</dbReference>
<dbReference type="PROSITE" id="PS51352">
    <property type="entry name" value="THIOREDOXIN_2"/>
    <property type="match status" value="1"/>
</dbReference>
<dbReference type="PANTHER" id="PTHR42801">
    <property type="entry name" value="THIOREDOXIN-DEPENDENT PEROXIDE REDUCTASE"/>
    <property type="match status" value="1"/>
</dbReference>
<keyword evidence="4" id="KW-0049">Antioxidant</keyword>
<dbReference type="Pfam" id="PF00578">
    <property type="entry name" value="AhpC-TSA"/>
    <property type="match status" value="1"/>
</dbReference>
<dbReference type="CDD" id="cd03017">
    <property type="entry name" value="PRX_BCP"/>
    <property type="match status" value="1"/>
</dbReference>